<sequence>MIASDILPTLRVVSLPGANPSSAQLSDYKSAYAMWKMVWSETFRELDGLDKMFSDDFARQDEILCVFRGPVCLALGLMRWRDIELPSVREDSYFQMWPAESIDGLRANGKDIIICCNLTIHPMARSNALGLPMKDVMMGLLIQRFLESGADAMTGAMRADRGMHKTTYRLGATPLATGLVHHNSPVDLVAFFPQNMTGGEAEVARAVRYLWGVKRQHPIQRARYKGAKNA</sequence>
<reference evidence="1 2" key="1">
    <citation type="journal article" date="2023" name="Int. J. Syst. Evol. Microbiol.">
        <title>Methylocystis iwaonis sp. nov., a type II methane-oxidizing bacterium from surface soil of a rice paddy field in Japan, and emended description of the genus Methylocystis (ex Whittenbury et al. 1970) Bowman et al. 1993.</title>
        <authorList>
            <person name="Kaise H."/>
            <person name="Sawadogo J.B."/>
            <person name="Alam M.S."/>
            <person name="Ueno C."/>
            <person name="Dianou D."/>
            <person name="Shinjo R."/>
            <person name="Asakawa S."/>
        </authorList>
    </citation>
    <scope>NUCLEOTIDE SEQUENCE [LARGE SCALE GENOMIC DNA]</scope>
    <source>
        <strain evidence="1 2">SS37A-Re</strain>
    </source>
</reference>
<protein>
    <recommendedName>
        <fullName evidence="3">Autoinducer synthesis protein</fullName>
    </recommendedName>
</protein>
<evidence type="ECO:0008006" key="3">
    <source>
        <dbReference type="Google" id="ProtNLM"/>
    </source>
</evidence>
<accession>A0ABM8E6H0</accession>
<keyword evidence="2" id="KW-1185">Reference proteome</keyword>
<proteinExistence type="predicted"/>
<evidence type="ECO:0000313" key="1">
    <source>
        <dbReference type="EMBL" id="BDV33486.1"/>
    </source>
</evidence>
<dbReference type="Proteomes" id="UP001317629">
    <property type="component" value="Chromosome"/>
</dbReference>
<organism evidence="1 2">
    <name type="scientific">Methylocystis iwaonis</name>
    <dbReference type="NCBI Taxonomy" id="2885079"/>
    <lineage>
        <taxon>Bacteria</taxon>
        <taxon>Pseudomonadati</taxon>
        <taxon>Pseudomonadota</taxon>
        <taxon>Alphaproteobacteria</taxon>
        <taxon>Hyphomicrobiales</taxon>
        <taxon>Methylocystaceae</taxon>
        <taxon>Methylocystis</taxon>
    </lineage>
</organism>
<name>A0ABM8E6H0_9HYPH</name>
<evidence type="ECO:0000313" key="2">
    <source>
        <dbReference type="Proteomes" id="UP001317629"/>
    </source>
</evidence>
<dbReference type="EMBL" id="AP027142">
    <property type="protein sequence ID" value="BDV33486.1"/>
    <property type="molecule type" value="Genomic_DNA"/>
</dbReference>
<dbReference type="RefSeq" id="WP_281930926.1">
    <property type="nucleotide sequence ID" value="NZ_AP027142.1"/>
</dbReference>
<gene>
    <name evidence="1" type="ORF">SS37A_10150</name>
</gene>